<evidence type="ECO:0000313" key="3">
    <source>
        <dbReference type="Proteomes" id="UP001308005"/>
    </source>
</evidence>
<gene>
    <name evidence="2" type="ORF">VSS37_01915</name>
</gene>
<dbReference type="Gene3D" id="3.40.50.300">
    <property type="entry name" value="P-loop containing nucleotide triphosphate hydrolases"/>
    <property type="match status" value="1"/>
</dbReference>
<dbReference type="Proteomes" id="UP001308005">
    <property type="component" value="Unassembled WGS sequence"/>
</dbReference>
<dbReference type="RefSeq" id="WP_324692921.1">
    <property type="nucleotide sequence ID" value="NZ_JAYMYJ010000016.1"/>
</dbReference>
<protein>
    <recommendedName>
        <fullName evidence="4">AAA+ ATPase domain-containing protein</fullName>
    </recommendedName>
</protein>
<sequence>MQGKKTTAQDNNPSSVQDRSTLWCGRAEELQLLDKTWAHSPSNLLLLHAPPGTGKTTLLAHWLQSGEVSGRTCKPPHHWVFPTAVGQQDRQAHHGWVREFLDTLLHRLDVAHAENLTGREKAVLLAERLQQQDSCLIIENFPAKLITVNSITGMYSPCLYEFLRRMAVGKRGKCILLSDEEIIFTYEIAPHVHIIRLGELTAMDGAELLRLQGFSGEPQQLERISSSFDNHALALTLLAHYLKQAHNGDLTQLDTVPMLLDFQPEGRATRRVLAAYHSWLGRTPERALLYLLSLFNRPVSPTTLLEVVGASFRQRLFGCKRLPKLLHPLCGMNGQKLRGIQQRLHELGLLSVSANGDMLDLPTSVRAYFFQAFQLGDSAGLSELHETLLRKGGLAQVLQGVADPAGETEPAMAITSLQTRLKGLVDNKQWKMAAVLSLQLYEAHLQQGDAPTALQHLRQSVAYADLGREPDTVQRNLALLMDMLQRNGETKEGRRMQQRWFANHATLFQHEPGTEACMPS</sequence>
<evidence type="ECO:0000313" key="2">
    <source>
        <dbReference type="EMBL" id="MEB4589726.1"/>
    </source>
</evidence>
<evidence type="ECO:0000256" key="1">
    <source>
        <dbReference type="SAM" id="MobiDB-lite"/>
    </source>
</evidence>
<keyword evidence="3" id="KW-1185">Reference proteome</keyword>
<organism evidence="2 3">
    <name type="scientific">Candidatus Thiothrix phosphatis</name>
    <dbReference type="NCBI Taxonomy" id="3112415"/>
    <lineage>
        <taxon>Bacteria</taxon>
        <taxon>Pseudomonadati</taxon>
        <taxon>Pseudomonadota</taxon>
        <taxon>Gammaproteobacteria</taxon>
        <taxon>Thiotrichales</taxon>
        <taxon>Thiotrichaceae</taxon>
        <taxon>Thiothrix</taxon>
    </lineage>
</organism>
<comment type="caution">
    <text evidence="2">The sequence shown here is derived from an EMBL/GenBank/DDBJ whole genome shotgun (WGS) entry which is preliminary data.</text>
</comment>
<accession>A0ABU6CSB7</accession>
<dbReference type="InterPro" id="IPR027417">
    <property type="entry name" value="P-loop_NTPase"/>
</dbReference>
<proteinExistence type="predicted"/>
<name>A0ABU6CSB7_9GAMM</name>
<feature type="region of interest" description="Disordered" evidence="1">
    <location>
        <begin position="1"/>
        <end position="20"/>
    </location>
</feature>
<evidence type="ECO:0008006" key="4">
    <source>
        <dbReference type="Google" id="ProtNLM"/>
    </source>
</evidence>
<dbReference type="SUPFAM" id="SSF52540">
    <property type="entry name" value="P-loop containing nucleoside triphosphate hydrolases"/>
    <property type="match status" value="1"/>
</dbReference>
<dbReference type="EMBL" id="JAYMYJ010000016">
    <property type="protein sequence ID" value="MEB4589726.1"/>
    <property type="molecule type" value="Genomic_DNA"/>
</dbReference>
<reference evidence="3" key="1">
    <citation type="submission" date="2023-07" db="EMBL/GenBank/DDBJ databases">
        <title>The carbon used by Thiothrix.</title>
        <authorList>
            <person name="Chen L."/>
        </authorList>
    </citation>
    <scope>NUCLEOTIDE SEQUENCE [LARGE SCALE GENOMIC DNA]</scope>
</reference>